<name>A0A8H3G1I1_9LECA</name>
<dbReference type="PANTHER" id="PTHR35043">
    <property type="entry name" value="TRANSCRIPTION FACTOR DOMAIN-CONTAINING PROTEIN"/>
    <property type="match status" value="1"/>
</dbReference>
<sequence length="225" mass="25530">MGCGQKIRERLQGRGISSLDNETRFLADMGGIEINPPDFVPFRVNAKQLHYLITKGYLPYPNILLTEIWDKSKQDTIAKIITCVQITYLILQCIGRALQNLATTTLELFALAIVIFSIATSWCWLRKPADVKFPIRIDMETSIARILHEGGAHAARPYRQTPLDFVDDLCLSWSLNIQTFINMPIGPFERPISRFGNDRFPYLELRDNTVLFVATPTYAAIHVSA</sequence>
<dbReference type="Proteomes" id="UP000664203">
    <property type="component" value="Unassembled WGS sequence"/>
</dbReference>
<keyword evidence="1" id="KW-0812">Transmembrane</keyword>
<dbReference type="EMBL" id="CAJPDR010000347">
    <property type="protein sequence ID" value="CAF9933059.1"/>
    <property type="molecule type" value="Genomic_DNA"/>
</dbReference>
<feature type="transmembrane region" description="Helical" evidence="1">
    <location>
        <begin position="77"/>
        <end position="98"/>
    </location>
</feature>
<reference evidence="2" key="1">
    <citation type="submission" date="2021-03" db="EMBL/GenBank/DDBJ databases">
        <authorList>
            <person name="Tagirdzhanova G."/>
        </authorList>
    </citation>
    <scope>NUCLEOTIDE SEQUENCE</scope>
</reference>
<protein>
    <submittedName>
        <fullName evidence="2">Uncharacterized protein</fullName>
    </submittedName>
</protein>
<evidence type="ECO:0000313" key="3">
    <source>
        <dbReference type="Proteomes" id="UP000664203"/>
    </source>
</evidence>
<comment type="caution">
    <text evidence="2">The sequence shown here is derived from an EMBL/GenBank/DDBJ whole genome shotgun (WGS) entry which is preliminary data.</text>
</comment>
<feature type="transmembrane region" description="Helical" evidence="1">
    <location>
        <begin position="104"/>
        <end position="125"/>
    </location>
</feature>
<evidence type="ECO:0000256" key="1">
    <source>
        <dbReference type="SAM" id="Phobius"/>
    </source>
</evidence>
<keyword evidence="1" id="KW-0472">Membrane</keyword>
<dbReference type="PANTHER" id="PTHR35043:SF8">
    <property type="entry name" value="DUF4220 DOMAIN-CONTAINING PROTEIN"/>
    <property type="match status" value="1"/>
</dbReference>
<keyword evidence="1" id="KW-1133">Transmembrane helix</keyword>
<dbReference type="AlphaFoldDB" id="A0A8H3G1I1"/>
<keyword evidence="3" id="KW-1185">Reference proteome</keyword>
<accession>A0A8H3G1I1</accession>
<evidence type="ECO:0000313" key="2">
    <source>
        <dbReference type="EMBL" id="CAF9933059.1"/>
    </source>
</evidence>
<proteinExistence type="predicted"/>
<organism evidence="2 3">
    <name type="scientific">Alectoria fallacina</name>
    <dbReference type="NCBI Taxonomy" id="1903189"/>
    <lineage>
        <taxon>Eukaryota</taxon>
        <taxon>Fungi</taxon>
        <taxon>Dikarya</taxon>
        <taxon>Ascomycota</taxon>
        <taxon>Pezizomycotina</taxon>
        <taxon>Lecanoromycetes</taxon>
        <taxon>OSLEUM clade</taxon>
        <taxon>Lecanoromycetidae</taxon>
        <taxon>Lecanorales</taxon>
        <taxon>Lecanorineae</taxon>
        <taxon>Parmeliaceae</taxon>
        <taxon>Alectoria</taxon>
    </lineage>
</organism>
<dbReference type="OrthoDB" id="9451547at2759"/>
<gene>
    <name evidence="2" type="ORF">ALECFALPRED_005467</name>
</gene>